<feature type="transmembrane region" description="Helical" evidence="1">
    <location>
        <begin position="6"/>
        <end position="31"/>
    </location>
</feature>
<reference evidence="2 3" key="1">
    <citation type="submission" date="2019-01" db="EMBL/GenBank/DDBJ databases">
        <authorList>
            <person name="Chen W.-M."/>
        </authorList>
    </citation>
    <scope>NUCLEOTIDE SEQUENCE [LARGE SCALE GENOMIC DNA]</scope>
    <source>
        <strain evidence="2 3">TLA-22</strain>
    </source>
</reference>
<dbReference type="OrthoDB" id="9786302at2"/>
<dbReference type="Proteomes" id="UP000282977">
    <property type="component" value="Unassembled WGS sequence"/>
</dbReference>
<name>A0A437JBR1_9SPHN</name>
<keyword evidence="1" id="KW-0812">Transmembrane</keyword>
<dbReference type="Pfam" id="PF10027">
    <property type="entry name" value="DUF2269"/>
    <property type="match status" value="1"/>
</dbReference>
<evidence type="ECO:0000313" key="3">
    <source>
        <dbReference type="Proteomes" id="UP000282977"/>
    </source>
</evidence>
<feature type="transmembrane region" description="Helical" evidence="1">
    <location>
        <begin position="79"/>
        <end position="98"/>
    </location>
</feature>
<protein>
    <submittedName>
        <fullName evidence="2">DUF2269 family protein</fullName>
    </submittedName>
</protein>
<comment type="caution">
    <text evidence="2">The sequence shown here is derived from an EMBL/GenBank/DDBJ whole genome shotgun (WGS) entry which is preliminary data.</text>
</comment>
<sequence length="171" mass="19120">MLFTILLIIHLLCWALYLGGMASDVTTKILFDKWRTPALMARMYQKFQFTDVWVTQFQVALLFFSGVAIFFMLDVPFLGNIPLAAGLVLFIVSGVLFYTRLLPVQGRIEKTTAAAAHLSDADYDWDKHARDDKEWLSCANPVVLTSFAAFILEVYAAGQSSLIQNAVTATL</sequence>
<dbReference type="InterPro" id="IPR018729">
    <property type="entry name" value="DUF2269_transmembrane"/>
</dbReference>
<feature type="transmembrane region" description="Helical" evidence="1">
    <location>
        <begin position="52"/>
        <end position="73"/>
    </location>
</feature>
<evidence type="ECO:0000256" key="1">
    <source>
        <dbReference type="SAM" id="Phobius"/>
    </source>
</evidence>
<keyword evidence="1" id="KW-0472">Membrane</keyword>
<dbReference type="RefSeq" id="WP_127688749.1">
    <property type="nucleotide sequence ID" value="NZ_RZUL01000001.1"/>
</dbReference>
<dbReference type="AlphaFoldDB" id="A0A437JBR1"/>
<evidence type="ECO:0000313" key="2">
    <source>
        <dbReference type="EMBL" id="RVT43213.1"/>
    </source>
</evidence>
<gene>
    <name evidence="2" type="ORF">ENE74_00805</name>
</gene>
<dbReference type="EMBL" id="RZUL01000001">
    <property type="protein sequence ID" value="RVT43213.1"/>
    <property type="molecule type" value="Genomic_DNA"/>
</dbReference>
<proteinExistence type="predicted"/>
<accession>A0A437JBR1</accession>
<organism evidence="2 3">
    <name type="scientific">Sphingobium algorifonticola</name>
    <dbReference type="NCBI Taxonomy" id="2008318"/>
    <lineage>
        <taxon>Bacteria</taxon>
        <taxon>Pseudomonadati</taxon>
        <taxon>Pseudomonadota</taxon>
        <taxon>Alphaproteobacteria</taxon>
        <taxon>Sphingomonadales</taxon>
        <taxon>Sphingomonadaceae</taxon>
        <taxon>Sphingobium</taxon>
    </lineage>
</organism>
<keyword evidence="1" id="KW-1133">Transmembrane helix</keyword>
<keyword evidence="3" id="KW-1185">Reference proteome</keyword>